<evidence type="ECO:0000256" key="5">
    <source>
        <dbReference type="ARBA" id="ARBA00023002"/>
    </source>
</evidence>
<keyword evidence="4" id="KW-0274">FAD</keyword>
<dbReference type="InterPro" id="IPR012951">
    <property type="entry name" value="BBE"/>
</dbReference>
<dbReference type="InParanoid" id="A0A369KC45"/>
<comment type="cofactor">
    <cofactor evidence="1">
        <name>FAD</name>
        <dbReference type="ChEBI" id="CHEBI:57692"/>
    </cofactor>
</comment>
<protein>
    <submittedName>
        <fullName evidence="7">6-hydroxy-D-nicotine oxidase</fullName>
    </submittedName>
</protein>
<dbReference type="STRING" id="39966.A0A369KC45"/>
<dbReference type="InterPro" id="IPR016166">
    <property type="entry name" value="FAD-bd_PCMH"/>
</dbReference>
<dbReference type="Gene3D" id="3.40.462.20">
    <property type="match status" value="1"/>
</dbReference>
<evidence type="ECO:0000256" key="1">
    <source>
        <dbReference type="ARBA" id="ARBA00001974"/>
    </source>
</evidence>
<evidence type="ECO:0000313" key="7">
    <source>
        <dbReference type="EMBL" id="RDB30225.1"/>
    </source>
</evidence>
<keyword evidence="8" id="KW-1185">Reference proteome</keyword>
<dbReference type="InterPro" id="IPR050416">
    <property type="entry name" value="FAD-linked_Oxidoreductase"/>
</dbReference>
<dbReference type="GO" id="GO:0016491">
    <property type="term" value="F:oxidoreductase activity"/>
    <property type="evidence" value="ECO:0007669"/>
    <property type="project" value="UniProtKB-KW"/>
</dbReference>
<dbReference type="Pfam" id="PF01565">
    <property type="entry name" value="FAD_binding_4"/>
    <property type="match status" value="1"/>
</dbReference>
<organism evidence="7 8">
    <name type="scientific">Hypsizygus marmoreus</name>
    <name type="common">White beech mushroom</name>
    <name type="synonym">Agaricus marmoreus</name>
    <dbReference type="NCBI Taxonomy" id="39966"/>
    <lineage>
        <taxon>Eukaryota</taxon>
        <taxon>Fungi</taxon>
        <taxon>Dikarya</taxon>
        <taxon>Basidiomycota</taxon>
        <taxon>Agaricomycotina</taxon>
        <taxon>Agaricomycetes</taxon>
        <taxon>Agaricomycetidae</taxon>
        <taxon>Agaricales</taxon>
        <taxon>Tricholomatineae</taxon>
        <taxon>Lyophyllaceae</taxon>
        <taxon>Hypsizygus</taxon>
    </lineage>
</organism>
<sequence>MYKFALAERAAFNGDVVTPADADYADSISRWAVNAQRPAKVVAFVKDTSDIALALKYAKAHSLPIAIRGGGHSAAGSSSCADGLIIDLSRYMNGVRIDAEKQVAYVGGGALWEAVDKAAIQHGLATVAGTVNHTGVGGLLLGGGFGWLTAKHGLVIDNLLQATVVTADGSVLMTSSTENSELFFAIRGGGCNFGVATEFVLKLHPQRRTVYAGMIYFHADALEKIIQATNTWYPNVGEKEGMIQIATVSPYGDPCVVLCVFYNGTEAKGRAAYKAFFDIGPVKDETREMPYEEVNSLQNAMAHHGQGVYMKGVAHRRPIYPSIAEAHAKVIDICKNTDFKANILFEYFSLAKASAVPAGVTAFRRDITPAVVALILWKDDSPDNTSKAKQMAHEITEIITRSQEGVTETECLGYSNYDFDAVAAGEEGPAKDKAKLVFGGNYPKLQQIKRRYDPSNIFNRWFPITPAAAAA</sequence>
<dbReference type="PROSITE" id="PS51387">
    <property type="entry name" value="FAD_PCMH"/>
    <property type="match status" value="1"/>
</dbReference>
<dbReference type="InterPro" id="IPR036318">
    <property type="entry name" value="FAD-bd_PCMH-like_sf"/>
</dbReference>
<comment type="caution">
    <text evidence="7">The sequence shown here is derived from an EMBL/GenBank/DDBJ whole genome shotgun (WGS) entry which is preliminary data.</text>
</comment>
<dbReference type="InterPro" id="IPR016169">
    <property type="entry name" value="FAD-bd_PCMH_sub2"/>
</dbReference>
<dbReference type="Proteomes" id="UP000076154">
    <property type="component" value="Unassembled WGS sequence"/>
</dbReference>
<dbReference type="AlphaFoldDB" id="A0A369KC45"/>
<dbReference type="GO" id="GO:0071949">
    <property type="term" value="F:FAD binding"/>
    <property type="evidence" value="ECO:0007669"/>
    <property type="project" value="InterPro"/>
</dbReference>
<evidence type="ECO:0000256" key="4">
    <source>
        <dbReference type="ARBA" id="ARBA00022827"/>
    </source>
</evidence>
<dbReference type="Gene3D" id="3.30.465.10">
    <property type="match status" value="1"/>
</dbReference>
<reference evidence="7" key="1">
    <citation type="submission" date="2018-04" db="EMBL/GenBank/DDBJ databases">
        <title>Whole genome sequencing of Hypsizygus marmoreus.</title>
        <authorList>
            <person name="Choi I.-G."/>
            <person name="Min B."/>
            <person name="Kim J.-G."/>
            <person name="Kim S."/>
            <person name="Oh Y.-L."/>
            <person name="Kong W.-S."/>
            <person name="Park H."/>
            <person name="Jeong J."/>
            <person name="Song E.-S."/>
        </authorList>
    </citation>
    <scope>NUCLEOTIDE SEQUENCE [LARGE SCALE GENOMIC DNA]</scope>
    <source>
        <strain evidence="7">51987-8</strain>
    </source>
</reference>
<dbReference type="Pfam" id="PF08031">
    <property type="entry name" value="BBE"/>
    <property type="match status" value="1"/>
</dbReference>
<keyword evidence="5" id="KW-0560">Oxidoreductase</keyword>
<name>A0A369KC45_HYPMA</name>
<dbReference type="InterPro" id="IPR016167">
    <property type="entry name" value="FAD-bd_PCMH_sub1"/>
</dbReference>
<dbReference type="PANTHER" id="PTHR42973:SF39">
    <property type="entry name" value="FAD-BINDING PCMH-TYPE DOMAIN-CONTAINING PROTEIN"/>
    <property type="match status" value="1"/>
</dbReference>
<evidence type="ECO:0000256" key="2">
    <source>
        <dbReference type="ARBA" id="ARBA00005466"/>
    </source>
</evidence>
<evidence type="ECO:0000313" key="8">
    <source>
        <dbReference type="Proteomes" id="UP000076154"/>
    </source>
</evidence>
<evidence type="ECO:0000256" key="3">
    <source>
        <dbReference type="ARBA" id="ARBA00022630"/>
    </source>
</evidence>
<dbReference type="Gene3D" id="3.30.43.10">
    <property type="entry name" value="Uridine Diphospho-n-acetylenolpyruvylglucosamine Reductase, domain 2"/>
    <property type="match status" value="1"/>
</dbReference>
<comment type="similarity">
    <text evidence="2">Belongs to the oxygen-dependent FAD-linked oxidoreductase family.</text>
</comment>
<gene>
    <name evidence="7" type="primary">HDNO_1</name>
    <name evidence="7" type="ORF">Hypma_010447</name>
</gene>
<feature type="domain" description="FAD-binding PCMH-type" evidence="6">
    <location>
        <begin position="34"/>
        <end position="206"/>
    </location>
</feature>
<proteinExistence type="inferred from homology"/>
<dbReference type="EMBL" id="LUEZ02000006">
    <property type="protein sequence ID" value="RDB30225.1"/>
    <property type="molecule type" value="Genomic_DNA"/>
</dbReference>
<keyword evidence="3" id="KW-0285">Flavoprotein</keyword>
<dbReference type="SUPFAM" id="SSF56176">
    <property type="entry name" value="FAD-binding/transporter-associated domain-like"/>
    <property type="match status" value="1"/>
</dbReference>
<accession>A0A369KC45</accession>
<dbReference type="InterPro" id="IPR006094">
    <property type="entry name" value="Oxid_FAD_bind_N"/>
</dbReference>
<dbReference type="OrthoDB" id="415825at2759"/>
<dbReference type="PANTHER" id="PTHR42973">
    <property type="entry name" value="BINDING OXIDOREDUCTASE, PUTATIVE (AFU_ORTHOLOGUE AFUA_1G17690)-RELATED"/>
    <property type="match status" value="1"/>
</dbReference>
<evidence type="ECO:0000259" key="6">
    <source>
        <dbReference type="PROSITE" id="PS51387"/>
    </source>
</evidence>